<dbReference type="InterPro" id="IPR044817">
    <property type="entry name" value="SBP-like"/>
</dbReference>
<comment type="caution">
    <text evidence="6">The sequence shown here is derived from an EMBL/GenBank/DDBJ whole genome shotgun (WGS) entry which is preliminary data.</text>
</comment>
<gene>
    <name evidence="6" type="ORF">DKX38_022576</name>
</gene>
<dbReference type="PROSITE" id="PS51141">
    <property type="entry name" value="ZF_SBP"/>
    <property type="match status" value="1"/>
</dbReference>
<dbReference type="PANTHER" id="PTHR31251">
    <property type="entry name" value="SQUAMOSA PROMOTER-BINDING-LIKE PROTEIN 4"/>
    <property type="match status" value="1"/>
</dbReference>
<sequence length="601" mass="66163">MESGSYVLGGKGLVSIGATSSSDIFSRSKNVLMSCDLKNQSNFEYDFLVSGSQVIENGARRELGYQQLIEKHEPDTSIRDALTSKVSCRKNTNSFMVTPNSFTLEDESTSRLSSTVMESDCRVSAFIDLNLGRFGDPRDVQNCRRISKSSSTVFPSESSAPPRSYRAGMNSHTAYCQVYDCNKDLSSSKQYHKRHKVCEVHSKTAKVIVNGIEQRFHLLSEFDDSKRSCRNRLAGHNERRRKPQAGLQSGRTGRLFHSYSVVQKLTHPLLDNFLDIIKISYRRVCSSLKCHSKTCFKYPNGTVQVANPIIAFSIIAGKKRGTEPIELHGFSSRTHGNALTTASFICQDILQSGLSHPHKYGANGWCKRVKIEDGTGSPPSSIPITNAYLHSKSLFPSNNFEKIFPTFHEVGANTASGSILNESTDRYQDVMGGRTSSSHSFLQDTSLVNNELTAFDTASTIQDFSGITASGCARSLLSSQSQNSSSHSSGVPMDHQLVVSCRNTCYSMDQIIGASSQASSSEVPNKFPSWVTSSVEGSHLSPLLISGNSHVVNFDVTDGVYHGSHFLNAKDHHGSEDDTTTDLLQLPSQPQRVQQCKRNRK</sequence>
<evidence type="ECO:0000313" key="7">
    <source>
        <dbReference type="Proteomes" id="UP000326939"/>
    </source>
</evidence>
<reference evidence="7" key="1">
    <citation type="journal article" date="2019" name="Gigascience">
        <title>De novo genome assembly of the endangered Acer yangbiense, a plant species with extremely small populations endemic to Yunnan Province, China.</title>
        <authorList>
            <person name="Yang J."/>
            <person name="Wariss H.M."/>
            <person name="Tao L."/>
            <person name="Zhang R."/>
            <person name="Yun Q."/>
            <person name="Hollingsworth P."/>
            <person name="Dao Z."/>
            <person name="Luo G."/>
            <person name="Guo H."/>
            <person name="Ma Y."/>
            <person name="Sun W."/>
        </authorList>
    </citation>
    <scope>NUCLEOTIDE SEQUENCE [LARGE SCALE GENOMIC DNA]</scope>
    <source>
        <strain evidence="7">cv. br00</strain>
    </source>
</reference>
<evidence type="ECO:0000313" key="6">
    <source>
        <dbReference type="EMBL" id="KAB5524827.1"/>
    </source>
</evidence>
<evidence type="ECO:0000256" key="2">
    <source>
        <dbReference type="ARBA" id="ARBA00022771"/>
    </source>
</evidence>
<name>A0A5N5KBH5_9ROSI</name>
<keyword evidence="2 4" id="KW-0863">Zinc-finger</keyword>
<dbReference type="Pfam" id="PF03110">
    <property type="entry name" value="SBP"/>
    <property type="match status" value="1"/>
</dbReference>
<evidence type="ECO:0000256" key="4">
    <source>
        <dbReference type="PROSITE-ProRule" id="PRU00470"/>
    </source>
</evidence>
<dbReference type="SUPFAM" id="SSF103612">
    <property type="entry name" value="SBT domain"/>
    <property type="match status" value="1"/>
</dbReference>
<dbReference type="Gene3D" id="4.10.1100.10">
    <property type="entry name" value="Transcription factor, SBP-box domain"/>
    <property type="match status" value="1"/>
</dbReference>
<keyword evidence="1" id="KW-0479">Metal-binding</keyword>
<proteinExistence type="predicted"/>
<dbReference type="GO" id="GO:0008270">
    <property type="term" value="F:zinc ion binding"/>
    <property type="evidence" value="ECO:0007669"/>
    <property type="project" value="UniProtKB-KW"/>
</dbReference>
<accession>A0A5N5KBH5</accession>
<organism evidence="6 7">
    <name type="scientific">Salix brachista</name>
    <dbReference type="NCBI Taxonomy" id="2182728"/>
    <lineage>
        <taxon>Eukaryota</taxon>
        <taxon>Viridiplantae</taxon>
        <taxon>Streptophyta</taxon>
        <taxon>Embryophyta</taxon>
        <taxon>Tracheophyta</taxon>
        <taxon>Spermatophyta</taxon>
        <taxon>Magnoliopsida</taxon>
        <taxon>eudicotyledons</taxon>
        <taxon>Gunneridae</taxon>
        <taxon>Pentapetalae</taxon>
        <taxon>rosids</taxon>
        <taxon>fabids</taxon>
        <taxon>Malpighiales</taxon>
        <taxon>Salicaceae</taxon>
        <taxon>Saliceae</taxon>
        <taxon>Salix</taxon>
    </lineage>
</organism>
<dbReference type="Proteomes" id="UP000326939">
    <property type="component" value="Chromosome 15"/>
</dbReference>
<dbReference type="EMBL" id="VDCV01000015">
    <property type="protein sequence ID" value="KAB5524827.1"/>
    <property type="molecule type" value="Genomic_DNA"/>
</dbReference>
<evidence type="ECO:0000259" key="5">
    <source>
        <dbReference type="PROSITE" id="PS51141"/>
    </source>
</evidence>
<evidence type="ECO:0000256" key="1">
    <source>
        <dbReference type="ARBA" id="ARBA00022723"/>
    </source>
</evidence>
<evidence type="ECO:0000256" key="3">
    <source>
        <dbReference type="ARBA" id="ARBA00022833"/>
    </source>
</evidence>
<dbReference type="PANTHER" id="PTHR31251:SF194">
    <property type="entry name" value="SBP-TYPE DOMAIN-CONTAINING PROTEIN"/>
    <property type="match status" value="1"/>
</dbReference>
<protein>
    <recommendedName>
        <fullName evidence="5">SBP-type domain-containing protein</fullName>
    </recommendedName>
</protein>
<dbReference type="GO" id="GO:0005634">
    <property type="term" value="C:nucleus"/>
    <property type="evidence" value="ECO:0007669"/>
    <property type="project" value="InterPro"/>
</dbReference>
<feature type="domain" description="SBP-type" evidence="5">
    <location>
        <begin position="173"/>
        <end position="243"/>
    </location>
</feature>
<dbReference type="InterPro" id="IPR004333">
    <property type="entry name" value="SBP_dom"/>
</dbReference>
<keyword evidence="7" id="KW-1185">Reference proteome</keyword>
<dbReference type="InterPro" id="IPR036893">
    <property type="entry name" value="SBP_sf"/>
</dbReference>
<dbReference type="GO" id="GO:0003677">
    <property type="term" value="F:DNA binding"/>
    <property type="evidence" value="ECO:0007669"/>
    <property type="project" value="InterPro"/>
</dbReference>
<keyword evidence="3" id="KW-0862">Zinc</keyword>
<dbReference type="AlphaFoldDB" id="A0A5N5KBH5"/>